<evidence type="ECO:0000256" key="2">
    <source>
        <dbReference type="ARBA" id="ARBA00022692"/>
    </source>
</evidence>
<accession>A0A646IHK6</accession>
<feature type="transmembrane region" description="Helical" evidence="5">
    <location>
        <begin position="70"/>
        <end position="86"/>
    </location>
</feature>
<evidence type="ECO:0000256" key="4">
    <source>
        <dbReference type="ARBA" id="ARBA00023136"/>
    </source>
</evidence>
<protein>
    <recommendedName>
        <fullName evidence="6">Integral membrane bound transporter domain-containing protein</fullName>
    </recommendedName>
</protein>
<reference evidence="7" key="1">
    <citation type="submission" date="2019-10" db="EMBL/GenBank/DDBJ databases">
        <title>Streptomyces sp. nov., a novel actinobacterium isolated from alkaline environment.</title>
        <authorList>
            <person name="Golinska P."/>
        </authorList>
    </citation>
    <scope>NUCLEOTIDE SEQUENCE</scope>
    <source>
        <strain evidence="7">IF17</strain>
    </source>
</reference>
<dbReference type="InterPro" id="IPR049453">
    <property type="entry name" value="Memb_transporter_dom"/>
</dbReference>
<feature type="transmembrane region" description="Helical" evidence="5">
    <location>
        <begin position="167"/>
        <end position="185"/>
    </location>
</feature>
<name>A0A646IHK6_9ACTN</name>
<evidence type="ECO:0000256" key="3">
    <source>
        <dbReference type="ARBA" id="ARBA00022989"/>
    </source>
</evidence>
<dbReference type="OrthoDB" id="5198202at2"/>
<keyword evidence="2 5" id="KW-0812">Transmembrane</keyword>
<evidence type="ECO:0000313" key="7">
    <source>
        <dbReference type="EMBL" id="MQS09417.1"/>
    </source>
</evidence>
<comment type="subcellular location">
    <subcellularLocation>
        <location evidence="1">Membrane</location>
        <topology evidence="1">Multi-pass membrane protein</topology>
    </subcellularLocation>
</comment>
<feature type="transmembrane region" description="Helical" evidence="5">
    <location>
        <begin position="123"/>
        <end position="155"/>
    </location>
</feature>
<evidence type="ECO:0000256" key="1">
    <source>
        <dbReference type="ARBA" id="ARBA00004141"/>
    </source>
</evidence>
<gene>
    <name evidence="7" type="ORF">FNX48_020225</name>
</gene>
<proteinExistence type="predicted"/>
<keyword evidence="3 5" id="KW-1133">Transmembrane helix</keyword>
<dbReference type="RefSeq" id="WP_153427319.1">
    <property type="nucleotide sequence ID" value="NZ_VJYJ02000779.1"/>
</dbReference>
<evidence type="ECO:0000259" key="6">
    <source>
        <dbReference type="Pfam" id="PF13515"/>
    </source>
</evidence>
<dbReference type="EMBL" id="VJYJ02000779">
    <property type="protein sequence ID" value="MQS09417.1"/>
    <property type="molecule type" value="Genomic_DNA"/>
</dbReference>
<sequence length="394" mass="41003">MTPRRVGGPRSAGRSPLLAPLHRMVVRLSPRRRAGLALARLRRYLPGVLLAGLAAGLAFAIAAAFFGPEAAFFAPIAAVVCVGIAAGQRARRAVEIAVGVALGLTAADLLVDLIGSGPVQLGVAVVLAMTAAVLLGTGSVLVNQAAVAAVLVIALTPQGDTHPLTRLADALIGGGVAVLLASILGPHPGRAVERAGVGILDHLIEVVRGIGDALDRVDLEHAERMLTEAGRTEERVADLDRALEAARESARLGHRRRSLHPRGPMPLLRSRMELTAATVRALARASANAVRHGQPVDARLVTALEDLAVALGELRRWAQGGNGREEARDASLRAARLASGIPPEGRPLTTGVLIGQIRSAAIDILRSTGLDQAEAVRALERSAGRADTPEDREE</sequence>
<feature type="domain" description="Integral membrane bound transporter" evidence="6">
    <location>
        <begin position="58"/>
        <end position="179"/>
    </location>
</feature>
<dbReference type="Proteomes" id="UP000315516">
    <property type="component" value="Unassembled WGS sequence"/>
</dbReference>
<dbReference type="AlphaFoldDB" id="A0A646IHK6"/>
<keyword evidence="4 5" id="KW-0472">Membrane</keyword>
<comment type="caution">
    <text evidence="7">The sequence shown here is derived from an EMBL/GenBank/DDBJ whole genome shotgun (WGS) entry which is preliminary data.</text>
</comment>
<dbReference type="Pfam" id="PF13515">
    <property type="entry name" value="FUSC_2"/>
    <property type="match status" value="1"/>
</dbReference>
<feature type="transmembrane region" description="Helical" evidence="5">
    <location>
        <begin position="93"/>
        <end position="111"/>
    </location>
</feature>
<evidence type="ECO:0000256" key="5">
    <source>
        <dbReference type="SAM" id="Phobius"/>
    </source>
</evidence>
<dbReference type="GO" id="GO:0016020">
    <property type="term" value="C:membrane"/>
    <property type="evidence" value="ECO:0007669"/>
    <property type="project" value="UniProtKB-SubCell"/>
</dbReference>
<feature type="transmembrane region" description="Helical" evidence="5">
    <location>
        <begin position="41"/>
        <end position="64"/>
    </location>
</feature>
<organism evidence="7">
    <name type="scientific">Streptomyces alkaliphilus</name>
    <dbReference type="NCBI Taxonomy" id="1472722"/>
    <lineage>
        <taxon>Bacteria</taxon>
        <taxon>Bacillati</taxon>
        <taxon>Actinomycetota</taxon>
        <taxon>Actinomycetes</taxon>
        <taxon>Kitasatosporales</taxon>
        <taxon>Streptomycetaceae</taxon>
        <taxon>Streptomyces</taxon>
    </lineage>
</organism>